<dbReference type="PANTHER" id="PTHR46796:SF13">
    <property type="entry name" value="HTH-TYPE TRANSCRIPTIONAL ACTIVATOR RHAS"/>
    <property type="match status" value="1"/>
</dbReference>
<protein>
    <submittedName>
        <fullName evidence="6">AraC family transcriptional regulator</fullName>
    </submittedName>
</protein>
<dbReference type="Pfam" id="PF12852">
    <property type="entry name" value="Cupin_6"/>
    <property type="match status" value="1"/>
</dbReference>
<dbReference type="InterPro" id="IPR018060">
    <property type="entry name" value="HTH_AraC"/>
</dbReference>
<dbReference type="SMART" id="SM00342">
    <property type="entry name" value="HTH_ARAC"/>
    <property type="match status" value="1"/>
</dbReference>
<name>A0ABP5AH29_9ACTN</name>
<feature type="domain" description="HTH araC/xylS-type" evidence="5">
    <location>
        <begin position="212"/>
        <end position="310"/>
    </location>
</feature>
<evidence type="ECO:0000313" key="7">
    <source>
        <dbReference type="Proteomes" id="UP001501303"/>
    </source>
</evidence>
<dbReference type="InterPro" id="IPR050204">
    <property type="entry name" value="AraC_XylS_family_regulators"/>
</dbReference>
<keyword evidence="3" id="KW-0804">Transcription</keyword>
<dbReference type="Pfam" id="PF12833">
    <property type="entry name" value="HTH_18"/>
    <property type="match status" value="1"/>
</dbReference>
<comment type="caution">
    <text evidence="6">The sequence shown here is derived from an EMBL/GenBank/DDBJ whole genome shotgun (WGS) entry which is preliminary data.</text>
</comment>
<evidence type="ECO:0000256" key="4">
    <source>
        <dbReference type="SAM" id="MobiDB-lite"/>
    </source>
</evidence>
<gene>
    <name evidence="6" type="ORF">GCM10009716_24280</name>
</gene>
<dbReference type="Gene3D" id="1.10.10.60">
    <property type="entry name" value="Homeodomain-like"/>
    <property type="match status" value="2"/>
</dbReference>
<organism evidence="6 7">
    <name type="scientific">Streptomyces sodiiphilus</name>
    <dbReference type="NCBI Taxonomy" id="226217"/>
    <lineage>
        <taxon>Bacteria</taxon>
        <taxon>Bacillati</taxon>
        <taxon>Actinomycetota</taxon>
        <taxon>Actinomycetes</taxon>
        <taxon>Kitasatosporales</taxon>
        <taxon>Streptomycetaceae</taxon>
        <taxon>Streptomyces</taxon>
    </lineage>
</organism>
<dbReference type="PROSITE" id="PS01124">
    <property type="entry name" value="HTH_ARAC_FAMILY_2"/>
    <property type="match status" value="1"/>
</dbReference>
<keyword evidence="1" id="KW-0805">Transcription regulation</keyword>
<dbReference type="RefSeq" id="WP_344261427.1">
    <property type="nucleotide sequence ID" value="NZ_BAAAMJ010000026.1"/>
</dbReference>
<reference evidence="7" key="1">
    <citation type="journal article" date="2019" name="Int. J. Syst. Evol. Microbiol.">
        <title>The Global Catalogue of Microorganisms (GCM) 10K type strain sequencing project: providing services to taxonomists for standard genome sequencing and annotation.</title>
        <authorList>
            <consortium name="The Broad Institute Genomics Platform"/>
            <consortium name="The Broad Institute Genome Sequencing Center for Infectious Disease"/>
            <person name="Wu L."/>
            <person name="Ma J."/>
        </authorList>
    </citation>
    <scope>NUCLEOTIDE SEQUENCE [LARGE SCALE GENOMIC DNA]</scope>
    <source>
        <strain evidence="7">JCM 13581</strain>
    </source>
</reference>
<dbReference type="InterPro" id="IPR018062">
    <property type="entry name" value="HTH_AraC-typ_CS"/>
</dbReference>
<evidence type="ECO:0000313" key="6">
    <source>
        <dbReference type="EMBL" id="GAA1913933.1"/>
    </source>
</evidence>
<evidence type="ECO:0000259" key="5">
    <source>
        <dbReference type="PROSITE" id="PS01124"/>
    </source>
</evidence>
<dbReference type="PROSITE" id="PS00041">
    <property type="entry name" value="HTH_ARAC_FAMILY_1"/>
    <property type="match status" value="1"/>
</dbReference>
<evidence type="ECO:0000256" key="3">
    <source>
        <dbReference type="ARBA" id="ARBA00023163"/>
    </source>
</evidence>
<keyword evidence="2" id="KW-0238">DNA-binding</keyword>
<dbReference type="InterPro" id="IPR032783">
    <property type="entry name" value="AraC_lig"/>
</dbReference>
<evidence type="ECO:0000256" key="2">
    <source>
        <dbReference type="ARBA" id="ARBA00023125"/>
    </source>
</evidence>
<dbReference type="PANTHER" id="PTHR46796">
    <property type="entry name" value="HTH-TYPE TRANSCRIPTIONAL ACTIVATOR RHAS-RELATED"/>
    <property type="match status" value="1"/>
</dbReference>
<dbReference type="InterPro" id="IPR009057">
    <property type="entry name" value="Homeodomain-like_sf"/>
</dbReference>
<feature type="region of interest" description="Disordered" evidence="4">
    <location>
        <begin position="306"/>
        <end position="330"/>
    </location>
</feature>
<keyword evidence="7" id="KW-1185">Reference proteome</keyword>
<dbReference type="SUPFAM" id="SSF46689">
    <property type="entry name" value="Homeodomain-like"/>
    <property type="match status" value="2"/>
</dbReference>
<sequence length="330" mass="34680">MDALTALLDGPKARGAFLLKSVFNPPWSMRVEDRAPISLVTLTRGRAWVIPARGGATPLGVGDVAVLRGPDPYTLADAQNTPARIVVGPGQQCSTVDGAEVTESTVLGVRTWGETPGPDAAVLLSGTYQAPGAVGRRLLNALPALLVSPAGPGTAALVSLLADEIDREEPGQELVLDRLLDLLFVTVLRAWLAGPGTGVPAWYRAQSDPLVGPALRLLHEHPARPWSVQSLAREVGVSRASLARHFSEVVGEPPMSYLANWRLTLAADLLRDPDLTVAAVAQRVGYGNAFAFSAAFKRIRGMSPTEYRARPAPTGPHSAGTAPGTVILPG</sequence>
<dbReference type="Proteomes" id="UP001501303">
    <property type="component" value="Unassembled WGS sequence"/>
</dbReference>
<dbReference type="InterPro" id="IPR020449">
    <property type="entry name" value="Tscrpt_reg_AraC-type_HTH"/>
</dbReference>
<proteinExistence type="predicted"/>
<evidence type="ECO:0000256" key="1">
    <source>
        <dbReference type="ARBA" id="ARBA00023015"/>
    </source>
</evidence>
<dbReference type="PRINTS" id="PR00032">
    <property type="entry name" value="HTHARAC"/>
</dbReference>
<dbReference type="EMBL" id="BAAAMJ010000026">
    <property type="protein sequence ID" value="GAA1913933.1"/>
    <property type="molecule type" value="Genomic_DNA"/>
</dbReference>
<accession>A0ABP5AH29</accession>